<feature type="domain" description="Fe/B12 periplasmic-binding" evidence="1">
    <location>
        <begin position="81"/>
        <end position="337"/>
    </location>
</feature>
<organism evidence="2 3">
    <name type="scientific">Syntrophotalea acetylenica</name>
    <name type="common">Pelobacter acetylenicus</name>
    <dbReference type="NCBI Taxonomy" id="29542"/>
    <lineage>
        <taxon>Bacteria</taxon>
        <taxon>Pseudomonadati</taxon>
        <taxon>Thermodesulfobacteriota</taxon>
        <taxon>Desulfuromonadia</taxon>
        <taxon>Desulfuromonadales</taxon>
        <taxon>Syntrophotaleaceae</taxon>
        <taxon>Syntrophotalea</taxon>
    </lineage>
</organism>
<dbReference type="EMBL" id="CP015518">
    <property type="protein sequence ID" value="APG24457.1"/>
    <property type="molecule type" value="Genomic_DNA"/>
</dbReference>
<dbReference type="GO" id="GO:0071281">
    <property type="term" value="P:cellular response to iron ion"/>
    <property type="evidence" value="ECO:0007669"/>
    <property type="project" value="TreeGrafter"/>
</dbReference>
<dbReference type="KEGG" id="pace:A6070_13620"/>
<dbReference type="PANTHER" id="PTHR30535">
    <property type="entry name" value="VITAMIN B12-BINDING PROTEIN"/>
    <property type="match status" value="1"/>
</dbReference>
<gene>
    <name evidence="2" type="ORF">A7E75_04975</name>
</gene>
<name>A0A1L3GEU8_SYNAC</name>
<accession>A0A1L3GEU8</accession>
<reference evidence="2 3" key="1">
    <citation type="journal article" date="2017" name="Genome Announc.">
        <title>Complete Genome Sequences of Two Acetylene-Fermenting Pelobacter acetylenicus Strains.</title>
        <authorList>
            <person name="Sutton J.M."/>
            <person name="Baesman S.M."/>
            <person name="Fierst J.L."/>
            <person name="Poret-Peterson A.T."/>
            <person name="Oremland R.S."/>
            <person name="Dunlap D.S."/>
            <person name="Akob D.M."/>
        </authorList>
    </citation>
    <scope>NUCLEOTIDE SEQUENCE [LARGE SCALE GENOMIC DNA]</scope>
    <source>
        <strain evidence="2 3">DSM 3247</strain>
    </source>
</reference>
<evidence type="ECO:0000313" key="2">
    <source>
        <dbReference type="EMBL" id="APG24457.1"/>
    </source>
</evidence>
<evidence type="ECO:0000259" key="1">
    <source>
        <dbReference type="PROSITE" id="PS50983"/>
    </source>
</evidence>
<dbReference type="STRING" id="29542.A6070_13620"/>
<dbReference type="AlphaFoldDB" id="A0A1L3GEU8"/>
<dbReference type="InterPro" id="IPR050902">
    <property type="entry name" value="ABC_Transporter_SBP"/>
</dbReference>
<dbReference type="SUPFAM" id="SSF53807">
    <property type="entry name" value="Helical backbone' metal receptor"/>
    <property type="match status" value="1"/>
</dbReference>
<dbReference type="Pfam" id="PF01497">
    <property type="entry name" value="Peripla_BP_2"/>
    <property type="match status" value="1"/>
</dbReference>
<dbReference type="Proteomes" id="UP000182264">
    <property type="component" value="Chromosome"/>
</dbReference>
<dbReference type="Gene3D" id="3.40.50.1980">
    <property type="entry name" value="Nitrogenase molybdenum iron protein domain"/>
    <property type="match status" value="2"/>
</dbReference>
<dbReference type="PROSITE" id="PS50983">
    <property type="entry name" value="FE_B12_PBP"/>
    <property type="match status" value="1"/>
</dbReference>
<dbReference type="InterPro" id="IPR002491">
    <property type="entry name" value="ABC_transptr_periplasmic_BD"/>
</dbReference>
<evidence type="ECO:0000313" key="3">
    <source>
        <dbReference type="Proteomes" id="UP000182264"/>
    </source>
</evidence>
<proteinExistence type="predicted"/>
<keyword evidence="3" id="KW-1185">Reference proteome</keyword>
<sequence>MACLATLPAGAAAAETARSARRFPLEMDALMGALSDTRVPALATGKGFPRNVSYRFTRYDFATDKIHEERRSVILKHQPKRIIPHATGLTEILWAILPHERLVAVHESCKDRQFSFLATLLPENLPTYGTDDAEIVIGYRPDLVMTSFFSNENFLHQLRTARIPMAQFGFFDDLDAIEEQILLAGRLTGEEASARRLVAVMHEKLRDIQLAVNRRRSGTVRPPSVLYYDNMAYVAGAGTTFDSMCKALGVTNIAAAKGIRNFKQVDYETLLQWNPDVIIVPEESSFDRQLYSQEILAGANAIRRGNIRKMPTVYLLSSSQYLVASINYLAGLLYESSF</sequence>
<dbReference type="PANTHER" id="PTHR30535:SF34">
    <property type="entry name" value="MOLYBDATE-BINDING PROTEIN MOLA"/>
    <property type="match status" value="1"/>
</dbReference>
<protein>
    <recommendedName>
        <fullName evidence="1">Fe/B12 periplasmic-binding domain-containing protein</fullName>
    </recommendedName>
</protein>